<evidence type="ECO:0000256" key="10">
    <source>
        <dbReference type="SAM" id="Phobius"/>
    </source>
</evidence>
<feature type="domain" description="E3 ubiquitin-protein ligase MARCHF6-like C-terminal" evidence="11">
    <location>
        <begin position="403"/>
        <end position="564"/>
    </location>
</feature>
<proteinExistence type="predicted"/>
<feature type="transmembrane region" description="Helical" evidence="10">
    <location>
        <begin position="107"/>
        <end position="127"/>
    </location>
</feature>
<dbReference type="Pfam" id="PF23113">
    <property type="entry name" value="MARCHF6_C"/>
    <property type="match status" value="1"/>
</dbReference>
<dbReference type="PANTHER" id="PTHR13145:SF0">
    <property type="entry name" value="E3 UBIQUITIN-PROTEIN LIGASE MARCHF6"/>
    <property type="match status" value="1"/>
</dbReference>
<comment type="caution">
    <text evidence="12">The sequence shown here is derived from an EMBL/GenBank/DDBJ whole genome shotgun (WGS) entry which is preliminary data.</text>
</comment>
<feature type="transmembrane region" description="Helical" evidence="10">
    <location>
        <begin position="176"/>
        <end position="197"/>
    </location>
</feature>
<dbReference type="GO" id="GO:0005789">
    <property type="term" value="C:endoplasmic reticulum membrane"/>
    <property type="evidence" value="ECO:0007669"/>
    <property type="project" value="TreeGrafter"/>
</dbReference>
<evidence type="ECO:0000259" key="11">
    <source>
        <dbReference type="Pfam" id="PF23113"/>
    </source>
</evidence>
<keyword evidence="7" id="KW-0833">Ubl conjugation pathway</keyword>
<keyword evidence="9 10" id="KW-0472">Membrane</keyword>
<feature type="transmembrane region" description="Helical" evidence="10">
    <location>
        <begin position="439"/>
        <end position="464"/>
    </location>
</feature>
<keyword evidence="6 10" id="KW-0812">Transmembrane</keyword>
<evidence type="ECO:0000256" key="3">
    <source>
        <dbReference type="ARBA" id="ARBA00004906"/>
    </source>
</evidence>
<dbReference type="Proteomes" id="UP001202328">
    <property type="component" value="Unassembled WGS sequence"/>
</dbReference>
<dbReference type="PANTHER" id="PTHR13145">
    <property type="entry name" value="SSM4 PROTEIN"/>
    <property type="match status" value="1"/>
</dbReference>
<reference evidence="12" key="1">
    <citation type="submission" date="2022-04" db="EMBL/GenBank/DDBJ databases">
        <title>A functionally conserved STORR gene fusion in Papaver species that diverged 16.8 million years ago.</title>
        <authorList>
            <person name="Catania T."/>
        </authorList>
    </citation>
    <scope>NUCLEOTIDE SEQUENCE</scope>
    <source>
        <strain evidence="12">S-188037</strain>
    </source>
</reference>
<feature type="transmembrane region" description="Helical" evidence="10">
    <location>
        <begin position="508"/>
        <end position="531"/>
    </location>
</feature>
<organism evidence="12 13">
    <name type="scientific">Papaver atlanticum</name>
    <dbReference type="NCBI Taxonomy" id="357466"/>
    <lineage>
        <taxon>Eukaryota</taxon>
        <taxon>Viridiplantae</taxon>
        <taxon>Streptophyta</taxon>
        <taxon>Embryophyta</taxon>
        <taxon>Tracheophyta</taxon>
        <taxon>Spermatophyta</taxon>
        <taxon>Magnoliopsida</taxon>
        <taxon>Ranunculales</taxon>
        <taxon>Papaveraceae</taxon>
        <taxon>Papaveroideae</taxon>
        <taxon>Papaver</taxon>
    </lineage>
</organism>
<dbReference type="GO" id="GO:0036503">
    <property type="term" value="P:ERAD pathway"/>
    <property type="evidence" value="ECO:0007669"/>
    <property type="project" value="TreeGrafter"/>
</dbReference>
<evidence type="ECO:0000313" key="12">
    <source>
        <dbReference type="EMBL" id="KAI3863681.1"/>
    </source>
</evidence>
<evidence type="ECO:0000256" key="7">
    <source>
        <dbReference type="ARBA" id="ARBA00022786"/>
    </source>
</evidence>
<evidence type="ECO:0000256" key="4">
    <source>
        <dbReference type="ARBA" id="ARBA00012483"/>
    </source>
</evidence>
<accession>A0AAD4S5D5</accession>
<dbReference type="GO" id="GO:0061630">
    <property type="term" value="F:ubiquitin protein ligase activity"/>
    <property type="evidence" value="ECO:0007669"/>
    <property type="project" value="UniProtKB-EC"/>
</dbReference>
<comment type="catalytic activity">
    <reaction evidence="1">
        <text>S-ubiquitinyl-[E2 ubiquitin-conjugating enzyme]-L-cysteine + [acceptor protein]-L-lysine = [E2 ubiquitin-conjugating enzyme]-L-cysteine + N(6)-ubiquitinyl-[acceptor protein]-L-lysine.</text>
        <dbReference type="EC" id="2.3.2.27"/>
    </reaction>
</comment>
<dbReference type="AlphaFoldDB" id="A0AAD4S5D5"/>
<evidence type="ECO:0000256" key="1">
    <source>
        <dbReference type="ARBA" id="ARBA00000900"/>
    </source>
</evidence>
<evidence type="ECO:0000256" key="2">
    <source>
        <dbReference type="ARBA" id="ARBA00004141"/>
    </source>
</evidence>
<name>A0AAD4S5D5_9MAGN</name>
<dbReference type="EMBL" id="JAJJMB010014022">
    <property type="protein sequence ID" value="KAI3863681.1"/>
    <property type="molecule type" value="Genomic_DNA"/>
</dbReference>
<dbReference type="EC" id="2.3.2.27" evidence="4"/>
<evidence type="ECO:0000256" key="5">
    <source>
        <dbReference type="ARBA" id="ARBA00022679"/>
    </source>
</evidence>
<comment type="subcellular location">
    <subcellularLocation>
        <location evidence="2">Membrane</location>
        <topology evidence="2">Multi-pass membrane protein</topology>
    </subcellularLocation>
</comment>
<gene>
    <name evidence="12" type="ORF">MKW98_031273</name>
</gene>
<keyword evidence="8 10" id="KW-1133">Transmembrane helix</keyword>
<feature type="transmembrane region" description="Helical" evidence="10">
    <location>
        <begin position="410"/>
        <end position="433"/>
    </location>
</feature>
<feature type="transmembrane region" description="Helical" evidence="10">
    <location>
        <begin position="368"/>
        <end position="389"/>
    </location>
</feature>
<evidence type="ECO:0000256" key="9">
    <source>
        <dbReference type="ARBA" id="ARBA00023136"/>
    </source>
</evidence>
<comment type="pathway">
    <text evidence="3">Protein modification; protein ubiquitination.</text>
</comment>
<evidence type="ECO:0000313" key="13">
    <source>
        <dbReference type="Proteomes" id="UP001202328"/>
    </source>
</evidence>
<sequence length="585" mass="65610">MPFIESALYIGNNSLKNASHAVTNLSAEIQNNGLLSCAVEVVAEPGETLSSVGKPLLVYPSSGLYFVITLATGYMVVALLVFVCLGIPIRTVASKIRYYLRKFLTTVINPFVLIIHLGVVPLVYGWWLDVCTITMLGKSISDRVLRRGVLCFLHDLADPIDIILGVLIDEVQVSQLFSIAVNGILIVFLVYFPGVLAMRLAPTIFPLHISVPDPFTEIPVVMLLLQICLPYAIELWGTVEALLHQWVTAACCFLGLSCLLPSRPEDIGGQEKVKVERQQDGLRDGLIAGQDPNVNISTSQNFDGVENYASDAIDNGFTFVHRVVLLVVLAWITLLLFNSSMIIVSLRRAVFSFISNLPITHDIKCNDLYAFFIGNFSIWTSFTGARYFIEHFKAGKAHLRFSDICKLLCLIAESCVLSSLWIIVIPVLIGHLFEFCFMLPIGVLVVEAPVLLLRQNWAVGFFFFKLWRTLVLMNHRIVLVDESWRIKFERVRDNGFLKLPGNWMLQELLIPIIMILSMSLCFPYVIARWIVPSLGFSHIVNSTVYQFTWLAYVTIIVLFSCAKRFPVPLYMSVVLILVQTSISIH</sequence>
<dbReference type="InterPro" id="IPR056521">
    <property type="entry name" value="MARCHF6-like_C"/>
</dbReference>
<evidence type="ECO:0000256" key="6">
    <source>
        <dbReference type="ARBA" id="ARBA00022692"/>
    </source>
</evidence>
<feature type="transmembrane region" description="Helical" evidence="10">
    <location>
        <begin position="64"/>
        <end position="87"/>
    </location>
</feature>
<protein>
    <recommendedName>
        <fullName evidence="4">RING-type E3 ubiquitin transferase</fullName>
        <ecNumber evidence="4">2.3.2.27</ecNumber>
    </recommendedName>
</protein>
<feature type="transmembrane region" description="Helical" evidence="10">
    <location>
        <begin position="323"/>
        <end position="348"/>
    </location>
</feature>
<keyword evidence="13" id="KW-1185">Reference proteome</keyword>
<evidence type="ECO:0000256" key="8">
    <source>
        <dbReference type="ARBA" id="ARBA00022989"/>
    </source>
</evidence>
<feature type="transmembrane region" description="Helical" evidence="10">
    <location>
        <begin position="543"/>
        <end position="560"/>
    </location>
</feature>
<keyword evidence="5" id="KW-0808">Transferase</keyword>